<feature type="domain" description="TonB-dependent receptor plug" evidence="10">
    <location>
        <begin position="32"/>
        <end position="124"/>
    </location>
</feature>
<dbReference type="PANTHER" id="PTHR30069">
    <property type="entry name" value="TONB-DEPENDENT OUTER MEMBRANE RECEPTOR"/>
    <property type="match status" value="1"/>
</dbReference>
<keyword evidence="2" id="KW-0813">Transport</keyword>
<evidence type="ECO:0000256" key="1">
    <source>
        <dbReference type="ARBA" id="ARBA00004571"/>
    </source>
</evidence>
<dbReference type="AlphaFoldDB" id="A0A0R0CZ63"/>
<evidence type="ECO:0000256" key="2">
    <source>
        <dbReference type="ARBA" id="ARBA00022448"/>
    </source>
</evidence>
<evidence type="ECO:0000256" key="8">
    <source>
        <dbReference type="SAM" id="MobiDB-lite"/>
    </source>
</evidence>
<feature type="chain" id="PRO_5006394837" description="TonB-dependent receptor plug domain-containing protein" evidence="9">
    <location>
        <begin position="27"/>
        <end position="683"/>
    </location>
</feature>
<feature type="signal peptide" evidence="9">
    <location>
        <begin position="1"/>
        <end position="26"/>
    </location>
</feature>
<dbReference type="Proteomes" id="UP000052052">
    <property type="component" value="Unassembled WGS sequence"/>
</dbReference>
<protein>
    <recommendedName>
        <fullName evidence="10">TonB-dependent receptor plug domain-containing protein</fullName>
    </recommendedName>
</protein>
<evidence type="ECO:0000256" key="9">
    <source>
        <dbReference type="SAM" id="SignalP"/>
    </source>
</evidence>
<dbReference type="GO" id="GO:0044718">
    <property type="term" value="P:siderophore transmembrane transport"/>
    <property type="evidence" value="ECO:0007669"/>
    <property type="project" value="TreeGrafter"/>
</dbReference>
<accession>A0A0R0CZ63</accession>
<keyword evidence="4" id="KW-0812">Transmembrane</keyword>
<dbReference type="Gene3D" id="2.40.170.20">
    <property type="entry name" value="TonB-dependent receptor, beta-barrel domain"/>
    <property type="match status" value="1"/>
</dbReference>
<keyword evidence="3" id="KW-1134">Transmembrane beta strand</keyword>
<keyword evidence="12" id="KW-1185">Reference proteome</keyword>
<dbReference type="EMBL" id="LDJL01000006">
    <property type="protein sequence ID" value="KRG70424.1"/>
    <property type="molecule type" value="Genomic_DNA"/>
</dbReference>
<dbReference type="InterPro" id="IPR012910">
    <property type="entry name" value="Plug_dom"/>
</dbReference>
<evidence type="ECO:0000256" key="3">
    <source>
        <dbReference type="ARBA" id="ARBA00022452"/>
    </source>
</evidence>
<dbReference type="InterPro" id="IPR036942">
    <property type="entry name" value="Beta-barrel_TonB_sf"/>
</dbReference>
<evidence type="ECO:0000313" key="12">
    <source>
        <dbReference type="Proteomes" id="UP000052052"/>
    </source>
</evidence>
<keyword evidence="5 9" id="KW-0732">Signal</keyword>
<organism evidence="11 12">
    <name type="scientific">Pseudoxanthomonas dokdonensis</name>
    <dbReference type="NCBI Taxonomy" id="344882"/>
    <lineage>
        <taxon>Bacteria</taxon>
        <taxon>Pseudomonadati</taxon>
        <taxon>Pseudomonadota</taxon>
        <taxon>Gammaproteobacteria</taxon>
        <taxon>Lysobacterales</taxon>
        <taxon>Lysobacteraceae</taxon>
        <taxon>Pseudoxanthomonas</taxon>
    </lineage>
</organism>
<sequence length="683" mass="75236">MIRNIACSALSVAVLGSLLTMPPAYAQDIPATTAATESYPASYFSSAAPKDAYDMVSRLPGFSIIEADADVRGYAAALGNVLIDGARPASKREDIGSLLKRIPASTVERVELIRSGAPGVDMGGYALLANVVPHRKASVESAFEAGAVTATDGWAAPALQWEYGRRADDSALEFSVKLQPELDDDTGRGTIRIDQPSNSATRLQQWDTRTVKDDAEANASWRRPLAGGRLTVTAALRGEQVRADSRMWSSTASDDDERIREREDSHEAELGARFVRSLGNNTTLELVALQQLGWLEEREHSLEGDDTERFAKSNDSGESIGRMELTHLRSASLSFNASLEGAFNFLASDSRLDENGTPTYLPGSRTRVEEKRAEFALGTTWVPRPDLSLDAGLTLETSYIAQTGDIQLRRSFRYPKPRLALRWDMDGNDQFRASLAREVGQLDFEDFAASASLDSDSVSAGNAQLQPDKTWQLAAAWEHTFANDGALTLGLSHDWITDVVDRVLVSSDDGGFDAPGNIGSGTRDTFSLDYSTPLEGIGLVGGRIRSALLWRNSRVTDPVTGNERAISEEKPFEGEIEISQDLAERGFSWGLLIEHIGERKTKYRFDEIKREAEGAGWTLYAEQRLGQRWRMRAEATDLFGRDFSESREKYDGPRDRQPVDEIELRQRRTPGYVSLAFRRDMGG</sequence>
<feature type="region of interest" description="Disordered" evidence="8">
    <location>
        <begin position="644"/>
        <end position="663"/>
    </location>
</feature>
<comment type="subcellular location">
    <subcellularLocation>
        <location evidence="1">Cell outer membrane</location>
        <topology evidence="1">Multi-pass membrane protein</topology>
    </subcellularLocation>
</comment>
<reference evidence="11 12" key="1">
    <citation type="submission" date="2015-05" db="EMBL/GenBank/DDBJ databases">
        <title>Genome sequencing and analysis of members of genus Stenotrophomonas.</title>
        <authorList>
            <person name="Patil P.P."/>
            <person name="Midha S."/>
            <person name="Patil P.B."/>
        </authorList>
    </citation>
    <scope>NUCLEOTIDE SEQUENCE [LARGE SCALE GENOMIC DNA]</scope>
    <source>
        <strain evidence="11 12">DSM 21858</strain>
    </source>
</reference>
<evidence type="ECO:0000256" key="4">
    <source>
        <dbReference type="ARBA" id="ARBA00022692"/>
    </source>
</evidence>
<keyword evidence="6" id="KW-0472">Membrane</keyword>
<dbReference type="OrthoDB" id="7622322at2"/>
<gene>
    <name evidence="11" type="ORF">ABB29_06645</name>
</gene>
<evidence type="ECO:0000259" key="10">
    <source>
        <dbReference type="Pfam" id="PF07715"/>
    </source>
</evidence>
<dbReference type="RefSeq" id="WP_083487586.1">
    <property type="nucleotide sequence ID" value="NZ_LDJL01000006.1"/>
</dbReference>
<evidence type="ECO:0000256" key="7">
    <source>
        <dbReference type="ARBA" id="ARBA00023237"/>
    </source>
</evidence>
<dbReference type="PANTHER" id="PTHR30069:SF29">
    <property type="entry name" value="HEMOGLOBIN AND HEMOGLOBIN-HAPTOGLOBIN-BINDING PROTEIN 1-RELATED"/>
    <property type="match status" value="1"/>
</dbReference>
<evidence type="ECO:0000256" key="5">
    <source>
        <dbReference type="ARBA" id="ARBA00022729"/>
    </source>
</evidence>
<dbReference type="InterPro" id="IPR039426">
    <property type="entry name" value="TonB-dep_rcpt-like"/>
</dbReference>
<dbReference type="GO" id="GO:0009279">
    <property type="term" value="C:cell outer membrane"/>
    <property type="evidence" value="ECO:0007669"/>
    <property type="project" value="UniProtKB-SubCell"/>
</dbReference>
<evidence type="ECO:0000256" key="6">
    <source>
        <dbReference type="ARBA" id="ARBA00023136"/>
    </source>
</evidence>
<proteinExistence type="predicted"/>
<dbReference type="SUPFAM" id="SSF56935">
    <property type="entry name" value="Porins"/>
    <property type="match status" value="1"/>
</dbReference>
<comment type="caution">
    <text evidence="11">The sequence shown here is derived from an EMBL/GenBank/DDBJ whole genome shotgun (WGS) entry which is preliminary data.</text>
</comment>
<evidence type="ECO:0000313" key="11">
    <source>
        <dbReference type="EMBL" id="KRG70424.1"/>
    </source>
</evidence>
<dbReference type="GO" id="GO:0015344">
    <property type="term" value="F:siderophore uptake transmembrane transporter activity"/>
    <property type="evidence" value="ECO:0007669"/>
    <property type="project" value="TreeGrafter"/>
</dbReference>
<keyword evidence="7" id="KW-0998">Cell outer membrane</keyword>
<dbReference type="PATRIC" id="fig|344882.3.peg.2668"/>
<dbReference type="Pfam" id="PF07715">
    <property type="entry name" value="Plug"/>
    <property type="match status" value="1"/>
</dbReference>
<name>A0A0R0CZ63_9GAMM</name>
<dbReference type="STRING" id="344882.ABB29_06645"/>